<reference evidence="2 3" key="1">
    <citation type="submission" date="2018-06" db="EMBL/GenBank/DDBJ databases">
        <authorList>
            <consortium name="Pathogen Informatics"/>
            <person name="Doyle S."/>
        </authorList>
    </citation>
    <scope>NUCLEOTIDE SEQUENCE [LARGE SCALE GENOMIC DNA]</scope>
    <source>
        <strain evidence="3">NCTC 11048</strain>
    </source>
</reference>
<dbReference type="InterPro" id="IPR001387">
    <property type="entry name" value="Cro/C1-type_HTH"/>
</dbReference>
<evidence type="ECO:0000313" key="2">
    <source>
        <dbReference type="EMBL" id="SUM46639.1"/>
    </source>
</evidence>
<dbReference type="SMART" id="SM00530">
    <property type="entry name" value="HTH_XRE"/>
    <property type="match status" value="1"/>
</dbReference>
<dbReference type="OrthoDB" id="2306294at2"/>
<dbReference type="InterPro" id="IPR010982">
    <property type="entry name" value="Lambda_DNA-bd_dom_sf"/>
</dbReference>
<protein>
    <submittedName>
        <fullName evidence="2">Mobile element-associated transcriptional regulator, putative</fullName>
    </submittedName>
</protein>
<dbReference type="Proteomes" id="UP000255549">
    <property type="component" value="Unassembled WGS sequence"/>
</dbReference>
<dbReference type="Pfam" id="PF01381">
    <property type="entry name" value="HTH_3"/>
    <property type="match status" value="1"/>
</dbReference>
<accession>A0A380G685</accession>
<dbReference type="SUPFAM" id="SSF47413">
    <property type="entry name" value="lambda repressor-like DNA-binding domains"/>
    <property type="match status" value="1"/>
</dbReference>
<dbReference type="PROSITE" id="PS50943">
    <property type="entry name" value="HTH_CROC1"/>
    <property type="match status" value="1"/>
</dbReference>
<dbReference type="AlphaFoldDB" id="A0A380G685"/>
<evidence type="ECO:0000259" key="1">
    <source>
        <dbReference type="PROSITE" id="PS50943"/>
    </source>
</evidence>
<gene>
    <name evidence="2" type="ORF">NCTC11048_01700</name>
</gene>
<dbReference type="CDD" id="cd00093">
    <property type="entry name" value="HTH_XRE"/>
    <property type="match status" value="1"/>
</dbReference>
<keyword evidence="3" id="KW-1185">Reference proteome</keyword>
<dbReference type="RefSeq" id="WP_019168676.1">
    <property type="nucleotide sequence ID" value="NZ_CAIB01000160.1"/>
</dbReference>
<organism evidence="2 3">
    <name type="scientific">Staphylococcus intermedius NCTC 11048</name>
    <dbReference type="NCBI Taxonomy" id="1141106"/>
    <lineage>
        <taxon>Bacteria</taxon>
        <taxon>Bacillati</taxon>
        <taxon>Bacillota</taxon>
        <taxon>Bacilli</taxon>
        <taxon>Bacillales</taxon>
        <taxon>Staphylococcaceae</taxon>
        <taxon>Staphylococcus</taxon>
        <taxon>Staphylococcus intermedius group</taxon>
    </lineage>
</organism>
<proteinExistence type="predicted"/>
<evidence type="ECO:0000313" key="3">
    <source>
        <dbReference type="Proteomes" id="UP000255549"/>
    </source>
</evidence>
<dbReference type="Gene3D" id="1.10.260.40">
    <property type="entry name" value="lambda repressor-like DNA-binding domains"/>
    <property type="match status" value="1"/>
</dbReference>
<name>A0A380G685_STAIN</name>
<sequence>MNIQSKITEHKMILLKKGLSVTDYAKNLDINISYANQIINGKRSPSPKLAKKMAEFLGVDIEKIFILSVVNNYDATTKQ</sequence>
<dbReference type="GO" id="GO:0003677">
    <property type="term" value="F:DNA binding"/>
    <property type="evidence" value="ECO:0007669"/>
    <property type="project" value="InterPro"/>
</dbReference>
<feature type="domain" description="HTH cro/C1-type" evidence="1">
    <location>
        <begin position="16"/>
        <end position="64"/>
    </location>
</feature>
<dbReference type="EMBL" id="UHDP01000003">
    <property type="protein sequence ID" value="SUM46639.1"/>
    <property type="molecule type" value="Genomic_DNA"/>
</dbReference>
<dbReference type="STRING" id="1141106.GCA_000308095_01112"/>